<sequence>MSTTTITQLVRWRVRHLAACLYACRLPLIDEPDCSTSTDEVPEKKMVFDPIGESRRSETSRQKSRRKNRDQERASPENPKQKSSSKRSEDRRGESSMSSFAEEEYIVFCFTDDGEIQMVKEKRSSGASHGPINPAKRRSRRVNDTTQNCGENAEGTSIPSHVAGDTALCDEHAEEEGSNDVEVECIPDEIKEINHYGPHECRTLSSMLSVAESSDSNQSDASTGSFAFPILGRDWMGSPVHMPKPEDVHLQKHKARVVRLNCCRF</sequence>
<feature type="region of interest" description="Disordered" evidence="1">
    <location>
        <begin position="121"/>
        <end position="162"/>
    </location>
</feature>
<feature type="region of interest" description="Disordered" evidence="1">
    <location>
        <begin position="33"/>
        <end position="98"/>
    </location>
</feature>
<name>A0A6P6X4Q6_COFAR</name>
<protein>
    <submittedName>
        <fullName evidence="3">Protein BREAKING OF ASYMMETRY IN THE STOMATAL LINEAGE</fullName>
    </submittedName>
</protein>
<dbReference type="AlphaFoldDB" id="A0A6P6X4Q6"/>
<dbReference type="GeneID" id="113738852"/>
<evidence type="ECO:0000313" key="2">
    <source>
        <dbReference type="Proteomes" id="UP001652660"/>
    </source>
</evidence>
<gene>
    <name evidence="3" type="primary">LOC113738852</name>
</gene>
<reference evidence="3" key="2">
    <citation type="submission" date="2025-08" db="UniProtKB">
        <authorList>
            <consortium name="RefSeq"/>
        </authorList>
    </citation>
    <scope>IDENTIFICATION</scope>
    <source>
        <tissue evidence="3">Leaves</tissue>
    </source>
</reference>
<evidence type="ECO:0000256" key="1">
    <source>
        <dbReference type="SAM" id="MobiDB-lite"/>
    </source>
</evidence>
<dbReference type="PANTHER" id="PTHR33914:SF3">
    <property type="entry name" value="PROTEIN BREAKING OF ASYMMETRY IN THE STOMATAL LINEAGE"/>
    <property type="match status" value="1"/>
</dbReference>
<dbReference type="InterPro" id="IPR040378">
    <property type="entry name" value="BASL"/>
</dbReference>
<reference evidence="2" key="1">
    <citation type="journal article" date="2025" name="Foods">
        <title>Unveiling the Microbial Signatures of Arabica Coffee Cherries: Insights into Ripeness Specific Diversity, Functional Traits, and Implications for Quality and Safety.</title>
        <authorList>
            <consortium name="RefSeq"/>
            <person name="Tenea G.N."/>
            <person name="Cifuentes V."/>
            <person name="Reyes P."/>
            <person name="Cevallos-Vallejos M."/>
        </authorList>
    </citation>
    <scope>NUCLEOTIDE SEQUENCE [LARGE SCALE GENOMIC DNA]</scope>
</reference>
<feature type="compositionally biased region" description="Polar residues" evidence="1">
    <location>
        <begin position="144"/>
        <end position="159"/>
    </location>
</feature>
<dbReference type="GO" id="GO:0009786">
    <property type="term" value="P:regulation of asymmetric cell division"/>
    <property type="evidence" value="ECO:0007669"/>
    <property type="project" value="InterPro"/>
</dbReference>
<organism evidence="2 3">
    <name type="scientific">Coffea arabica</name>
    <name type="common">Arabian coffee</name>
    <dbReference type="NCBI Taxonomy" id="13443"/>
    <lineage>
        <taxon>Eukaryota</taxon>
        <taxon>Viridiplantae</taxon>
        <taxon>Streptophyta</taxon>
        <taxon>Embryophyta</taxon>
        <taxon>Tracheophyta</taxon>
        <taxon>Spermatophyta</taxon>
        <taxon>Magnoliopsida</taxon>
        <taxon>eudicotyledons</taxon>
        <taxon>Gunneridae</taxon>
        <taxon>Pentapetalae</taxon>
        <taxon>asterids</taxon>
        <taxon>lamiids</taxon>
        <taxon>Gentianales</taxon>
        <taxon>Rubiaceae</taxon>
        <taxon>Ixoroideae</taxon>
        <taxon>Gardenieae complex</taxon>
        <taxon>Bertiereae - Coffeeae clade</taxon>
        <taxon>Coffeeae</taxon>
        <taxon>Coffea</taxon>
    </lineage>
</organism>
<proteinExistence type="predicted"/>
<dbReference type="OrthoDB" id="1911716at2759"/>
<accession>A0A6P6X4Q6</accession>
<dbReference type="RefSeq" id="XP_027121931.2">
    <property type="nucleotide sequence ID" value="XM_027266130.2"/>
</dbReference>
<feature type="compositionally biased region" description="Basic and acidic residues" evidence="1">
    <location>
        <begin position="41"/>
        <end position="61"/>
    </location>
</feature>
<keyword evidence="2" id="KW-1185">Reference proteome</keyword>
<dbReference type="PANTHER" id="PTHR33914">
    <property type="entry name" value="18S PRE-RIBOSOMAL ASSEMBLY PROTEIN GAR2-LIKE PROTEIN"/>
    <property type="match status" value="1"/>
</dbReference>
<dbReference type="Proteomes" id="UP001652660">
    <property type="component" value="Chromosome 4c"/>
</dbReference>
<evidence type="ECO:0000313" key="3">
    <source>
        <dbReference type="RefSeq" id="XP_027121931.2"/>
    </source>
</evidence>